<evidence type="ECO:0000313" key="1">
    <source>
        <dbReference type="EMBL" id="SNQ46219.1"/>
    </source>
</evidence>
<dbReference type="GO" id="GO:0016032">
    <property type="term" value="P:viral process"/>
    <property type="evidence" value="ECO:0007669"/>
    <property type="project" value="InterPro"/>
</dbReference>
<organism evidence="1 2">
    <name type="scientific">Frankia canadensis</name>
    <dbReference type="NCBI Taxonomy" id="1836972"/>
    <lineage>
        <taxon>Bacteria</taxon>
        <taxon>Bacillati</taxon>
        <taxon>Actinomycetota</taxon>
        <taxon>Actinomycetes</taxon>
        <taxon>Frankiales</taxon>
        <taxon>Frankiaceae</taxon>
        <taxon>Frankia</taxon>
    </lineage>
</organism>
<reference evidence="1 2" key="1">
    <citation type="submission" date="2017-06" db="EMBL/GenBank/DDBJ databases">
        <authorList>
            <person name="Kim H.J."/>
            <person name="Triplett B.A."/>
        </authorList>
    </citation>
    <scope>NUCLEOTIDE SEQUENCE [LARGE SCALE GENOMIC DNA]</scope>
    <source>
        <strain evidence="1">FRACA_ARgP5</strain>
    </source>
</reference>
<keyword evidence="2" id="KW-1185">Reference proteome</keyword>
<accession>A0A2I2KKL9</accession>
<dbReference type="AlphaFoldDB" id="A0A2I2KKL9"/>
<proteinExistence type="predicted"/>
<evidence type="ECO:0000313" key="2">
    <source>
        <dbReference type="Proteomes" id="UP000234331"/>
    </source>
</evidence>
<dbReference type="Pfam" id="PF04508">
    <property type="entry name" value="Pox_A_type_inc"/>
    <property type="match status" value="1"/>
</dbReference>
<dbReference type="InterPro" id="IPR007596">
    <property type="entry name" value="Pox_A_type_inc"/>
</dbReference>
<sequence length="166" mass="18906">MDSRVDDQLVEIRTCGRPTRSGKPCKVRLYGPEIACRTHLTDHERDVAEAYQRGMGLGHRRGWESGQEMCRHEVEQLRDRVRDLERCLDDAHRYHDLDGDQVVEVDGYAYRWCGRSPLRVGDRVELPENWLSRAKNGPGTFQGTVTRLGATFQGELSAIVRRVGAG</sequence>
<name>A0A2I2KKL9_9ACTN</name>
<dbReference type="EMBL" id="FZMO01000035">
    <property type="protein sequence ID" value="SNQ46219.1"/>
    <property type="molecule type" value="Genomic_DNA"/>
</dbReference>
<protein>
    <submittedName>
        <fullName evidence="1">Uncharacterized protein</fullName>
    </submittedName>
</protein>
<dbReference type="OrthoDB" id="3430339at2"/>
<dbReference type="RefSeq" id="WP_115537919.1">
    <property type="nucleotide sequence ID" value="NZ_FZMO01000035.1"/>
</dbReference>
<dbReference type="Proteomes" id="UP000234331">
    <property type="component" value="Unassembled WGS sequence"/>
</dbReference>
<gene>
    <name evidence="1" type="ORF">FRACA_130043</name>
</gene>